<proteinExistence type="predicted"/>
<name>A0ABN2QCV2_9ACTN</name>
<protein>
    <submittedName>
        <fullName evidence="1">L-rhamnose mutarotase</fullName>
    </submittedName>
</protein>
<reference evidence="1 2" key="1">
    <citation type="journal article" date="2019" name="Int. J. Syst. Evol. Microbiol.">
        <title>The Global Catalogue of Microorganisms (GCM) 10K type strain sequencing project: providing services to taxonomists for standard genome sequencing and annotation.</title>
        <authorList>
            <consortium name="The Broad Institute Genomics Platform"/>
            <consortium name="The Broad Institute Genome Sequencing Center for Infectious Disease"/>
            <person name="Wu L."/>
            <person name="Ma J."/>
        </authorList>
    </citation>
    <scope>NUCLEOTIDE SEQUENCE [LARGE SCALE GENOMIC DNA]</scope>
    <source>
        <strain evidence="1 2">JCM 15309</strain>
    </source>
</reference>
<dbReference type="Proteomes" id="UP001500571">
    <property type="component" value="Unassembled WGS sequence"/>
</dbReference>
<accession>A0ABN2QCV2</accession>
<dbReference type="EMBL" id="BAAAPB010000001">
    <property type="protein sequence ID" value="GAA1948527.1"/>
    <property type="molecule type" value="Genomic_DNA"/>
</dbReference>
<dbReference type="InterPro" id="IPR011008">
    <property type="entry name" value="Dimeric_a/b-barrel"/>
</dbReference>
<dbReference type="InterPro" id="IPR008000">
    <property type="entry name" value="Rham/fucose_mutarotase"/>
</dbReference>
<gene>
    <name evidence="1" type="ORF">GCM10009798_04640</name>
</gene>
<dbReference type="SUPFAM" id="SSF54909">
    <property type="entry name" value="Dimeric alpha+beta barrel"/>
    <property type="match status" value="1"/>
</dbReference>
<evidence type="ECO:0000313" key="2">
    <source>
        <dbReference type="Proteomes" id="UP001500571"/>
    </source>
</evidence>
<dbReference type="PANTHER" id="PTHR34389:SF2">
    <property type="entry name" value="L-RHAMNOSE MUTAROTASE"/>
    <property type="match status" value="1"/>
</dbReference>
<sequence>MQRVCFQLQVRPDRLEEYKRRHAAVWPDMVQALHETGWHNYSLFLRPDGLLIGYLETPSLDRARAGMAARDVNERWQAEMAGFFEDLGAAAPDEGFLELEEIFHLEDQLEALNNTEAK</sequence>
<dbReference type="Pfam" id="PF05336">
    <property type="entry name" value="rhaM"/>
    <property type="match status" value="1"/>
</dbReference>
<dbReference type="RefSeq" id="WP_344042001.1">
    <property type="nucleotide sequence ID" value="NZ_BAAAPB010000001.1"/>
</dbReference>
<comment type="caution">
    <text evidence="1">The sequence shown here is derived from an EMBL/GenBank/DDBJ whole genome shotgun (WGS) entry which is preliminary data.</text>
</comment>
<keyword evidence="2" id="KW-1185">Reference proteome</keyword>
<dbReference type="Gene3D" id="3.30.70.100">
    <property type="match status" value="1"/>
</dbReference>
<dbReference type="PANTHER" id="PTHR34389">
    <property type="entry name" value="L-RHAMNOSE MUTAROTASE"/>
    <property type="match status" value="1"/>
</dbReference>
<organism evidence="1 2">
    <name type="scientific">Nocardioides panacihumi</name>
    <dbReference type="NCBI Taxonomy" id="400774"/>
    <lineage>
        <taxon>Bacteria</taxon>
        <taxon>Bacillati</taxon>
        <taxon>Actinomycetota</taxon>
        <taxon>Actinomycetes</taxon>
        <taxon>Propionibacteriales</taxon>
        <taxon>Nocardioidaceae</taxon>
        <taxon>Nocardioides</taxon>
    </lineage>
</organism>
<evidence type="ECO:0000313" key="1">
    <source>
        <dbReference type="EMBL" id="GAA1948527.1"/>
    </source>
</evidence>